<organism evidence="2 3">
    <name type="scientific">Nitrosomonas mobilis</name>
    <dbReference type="NCBI Taxonomy" id="51642"/>
    <lineage>
        <taxon>Bacteria</taxon>
        <taxon>Pseudomonadati</taxon>
        <taxon>Pseudomonadota</taxon>
        <taxon>Betaproteobacteria</taxon>
        <taxon>Nitrosomonadales</taxon>
        <taxon>Nitrosomonadaceae</taxon>
        <taxon>Nitrosomonas</taxon>
    </lineage>
</organism>
<proteinExistence type="predicted"/>
<keyword evidence="3" id="KW-1185">Reference proteome</keyword>
<sequence length="462" mass="52449">MRKLARILLVLFVISTLSGCLSPIVLNRAVEVYDDAAIRAESKQLLINIVRARHHEPLHFTRVSNIAATFSFSANAGATPALTGDSGSLLAPIFGGGVSENPTFSIDPISGEEFTKRLLTPFSQHKLTLLLRQHFDVDLMLRMMAQELRLYHTEQKTAIRNNPGSGERGHQRRLRHGSKQRPVSPNILDTKNQDIYYQLPGIQLTQEQKHRQRNRQRAHLQQITYHNSPSDQDGYEMFRRVALHLSAIQDQKKLYAEPLTLERNWTIPAGAVSTEGLFQAIENDFSVNYDQQKGTYTLSKQLLGPILITNYDPDILCCEERAELYDLINPWIENDVAFDIRPGYPGGEWPIRGSFRLRSFHTILNFISHSLSEEAEYYVEKDPRTPPIARDENPSHTLGLIIADKLPPDVNLSTYLHGKYYAVDTTGSHSHWNLNAFQLLYILFRLTITDAKSLGLPITISK</sequence>
<evidence type="ECO:0000313" key="3">
    <source>
        <dbReference type="Proteomes" id="UP000198729"/>
    </source>
</evidence>
<gene>
    <name evidence="2" type="ORF">NSMM_370100</name>
</gene>
<dbReference type="EMBL" id="FMWO01000044">
    <property type="protein sequence ID" value="SCZ85321.1"/>
    <property type="molecule type" value="Genomic_DNA"/>
</dbReference>
<name>A0A1G5SFI5_9PROT</name>
<dbReference type="PROSITE" id="PS51257">
    <property type="entry name" value="PROKAR_LIPOPROTEIN"/>
    <property type="match status" value="1"/>
</dbReference>
<feature type="region of interest" description="Disordered" evidence="1">
    <location>
        <begin position="156"/>
        <end position="187"/>
    </location>
</feature>
<evidence type="ECO:0000256" key="1">
    <source>
        <dbReference type="SAM" id="MobiDB-lite"/>
    </source>
</evidence>
<evidence type="ECO:0008006" key="4">
    <source>
        <dbReference type="Google" id="ProtNLM"/>
    </source>
</evidence>
<feature type="compositionally biased region" description="Basic residues" evidence="1">
    <location>
        <begin position="170"/>
        <end position="179"/>
    </location>
</feature>
<dbReference type="RefSeq" id="WP_090285487.1">
    <property type="nucleotide sequence ID" value="NZ_FMWO01000044.1"/>
</dbReference>
<dbReference type="AlphaFoldDB" id="A0A1G5SFI5"/>
<dbReference type="OrthoDB" id="8554933at2"/>
<reference evidence="2 3" key="1">
    <citation type="submission" date="2016-10" db="EMBL/GenBank/DDBJ databases">
        <authorList>
            <person name="de Groot N.N."/>
        </authorList>
    </citation>
    <scope>NUCLEOTIDE SEQUENCE [LARGE SCALE GENOMIC DNA]</scope>
    <source>
        <strain evidence="2">1</strain>
    </source>
</reference>
<dbReference type="Proteomes" id="UP000198729">
    <property type="component" value="Unassembled WGS sequence"/>
</dbReference>
<protein>
    <recommendedName>
        <fullName evidence="4">Lipoprotein</fullName>
    </recommendedName>
</protein>
<accession>A0A1G5SFI5</accession>
<evidence type="ECO:0000313" key="2">
    <source>
        <dbReference type="EMBL" id="SCZ85321.1"/>
    </source>
</evidence>
<dbReference type="STRING" id="51642.NSMM_370100"/>